<name>A0A2G2Z9H1_CAPAN</name>
<dbReference type="Proteomes" id="UP000222542">
    <property type="component" value="Unassembled WGS sequence"/>
</dbReference>
<sequence>MSLGFVMEIGIQENRYPDSVTTIISSLAASKAIEEIPGGLEGTDTDNSSKKLKKKSVDEVLDGKLVSEDGKQGTSADDYLALVRQFVKKVKVKGGKLFGDDDDMDNLFEGIPSLLDSYEDENTQLAGEASRKSDKSSSNERSREKRYNRKAQGEDQDQKEEQKAESSIYYTDVNATT</sequence>
<dbReference type="Gramene" id="PHT78646">
    <property type="protein sequence ID" value="PHT78646"/>
    <property type="gene ID" value="T459_16698"/>
</dbReference>
<feature type="compositionally biased region" description="Basic and acidic residues" evidence="1">
    <location>
        <begin position="129"/>
        <end position="145"/>
    </location>
</feature>
<gene>
    <name evidence="2" type="ORF">T459_16698</name>
</gene>
<organism evidence="2 3">
    <name type="scientific">Capsicum annuum</name>
    <name type="common">Capsicum pepper</name>
    <dbReference type="NCBI Taxonomy" id="4072"/>
    <lineage>
        <taxon>Eukaryota</taxon>
        <taxon>Viridiplantae</taxon>
        <taxon>Streptophyta</taxon>
        <taxon>Embryophyta</taxon>
        <taxon>Tracheophyta</taxon>
        <taxon>Spermatophyta</taxon>
        <taxon>Magnoliopsida</taxon>
        <taxon>eudicotyledons</taxon>
        <taxon>Gunneridae</taxon>
        <taxon>Pentapetalae</taxon>
        <taxon>asterids</taxon>
        <taxon>lamiids</taxon>
        <taxon>Solanales</taxon>
        <taxon>Solanaceae</taxon>
        <taxon>Solanoideae</taxon>
        <taxon>Capsiceae</taxon>
        <taxon>Capsicum</taxon>
    </lineage>
</organism>
<dbReference type="EMBL" id="AYRZ02000006">
    <property type="protein sequence ID" value="PHT78646.1"/>
    <property type="molecule type" value="Genomic_DNA"/>
</dbReference>
<keyword evidence="3" id="KW-1185">Reference proteome</keyword>
<evidence type="ECO:0000313" key="3">
    <source>
        <dbReference type="Proteomes" id="UP000222542"/>
    </source>
</evidence>
<comment type="caution">
    <text evidence="2">The sequence shown here is derived from an EMBL/GenBank/DDBJ whole genome shotgun (WGS) entry which is preliminary data.</text>
</comment>
<protein>
    <submittedName>
        <fullName evidence="2">Uncharacterized protein</fullName>
    </submittedName>
</protein>
<feature type="region of interest" description="Disordered" evidence="1">
    <location>
        <begin position="118"/>
        <end position="177"/>
    </location>
</feature>
<evidence type="ECO:0000256" key="1">
    <source>
        <dbReference type="SAM" id="MobiDB-lite"/>
    </source>
</evidence>
<reference evidence="2 3" key="1">
    <citation type="journal article" date="2014" name="Nat. Genet.">
        <title>Genome sequence of the hot pepper provides insights into the evolution of pungency in Capsicum species.</title>
        <authorList>
            <person name="Kim S."/>
            <person name="Park M."/>
            <person name="Yeom S.I."/>
            <person name="Kim Y.M."/>
            <person name="Lee J.M."/>
            <person name="Lee H.A."/>
            <person name="Seo E."/>
            <person name="Choi J."/>
            <person name="Cheong K."/>
            <person name="Kim K.T."/>
            <person name="Jung K."/>
            <person name="Lee G.W."/>
            <person name="Oh S.K."/>
            <person name="Bae C."/>
            <person name="Kim S.B."/>
            <person name="Lee H.Y."/>
            <person name="Kim S.Y."/>
            <person name="Kim M.S."/>
            <person name="Kang B.C."/>
            <person name="Jo Y.D."/>
            <person name="Yang H.B."/>
            <person name="Jeong H.J."/>
            <person name="Kang W.H."/>
            <person name="Kwon J.K."/>
            <person name="Shin C."/>
            <person name="Lim J.Y."/>
            <person name="Park J.H."/>
            <person name="Huh J.H."/>
            <person name="Kim J.S."/>
            <person name="Kim B.D."/>
            <person name="Cohen O."/>
            <person name="Paran I."/>
            <person name="Suh M.C."/>
            <person name="Lee S.B."/>
            <person name="Kim Y.K."/>
            <person name="Shin Y."/>
            <person name="Noh S.J."/>
            <person name="Park J."/>
            <person name="Seo Y.S."/>
            <person name="Kwon S.Y."/>
            <person name="Kim H.A."/>
            <person name="Park J.M."/>
            <person name="Kim H.J."/>
            <person name="Choi S.B."/>
            <person name="Bosland P.W."/>
            <person name="Reeves G."/>
            <person name="Jo S.H."/>
            <person name="Lee B.W."/>
            <person name="Cho H.T."/>
            <person name="Choi H.S."/>
            <person name="Lee M.S."/>
            <person name="Yu Y."/>
            <person name="Do Choi Y."/>
            <person name="Park B.S."/>
            <person name="van Deynze A."/>
            <person name="Ashrafi H."/>
            <person name="Hill T."/>
            <person name="Kim W.T."/>
            <person name="Pai H.S."/>
            <person name="Ahn H.K."/>
            <person name="Yeam I."/>
            <person name="Giovannoni J.J."/>
            <person name="Rose J.K."/>
            <person name="Sorensen I."/>
            <person name="Lee S.J."/>
            <person name="Kim R.W."/>
            <person name="Choi I.Y."/>
            <person name="Choi B.S."/>
            <person name="Lim J.S."/>
            <person name="Lee Y.H."/>
            <person name="Choi D."/>
        </authorList>
    </citation>
    <scope>NUCLEOTIDE SEQUENCE [LARGE SCALE GENOMIC DNA]</scope>
    <source>
        <strain evidence="3">cv. CM334</strain>
    </source>
</reference>
<accession>A0A2G2Z9H1</accession>
<reference evidence="2 3" key="2">
    <citation type="journal article" date="2017" name="Genome Biol.">
        <title>New reference genome sequences of hot pepper reveal the massive evolution of plant disease-resistance genes by retroduplication.</title>
        <authorList>
            <person name="Kim S."/>
            <person name="Park J."/>
            <person name="Yeom S.I."/>
            <person name="Kim Y.M."/>
            <person name="Seo E."/>
            <person name="Kim K.T."/>
            <person name="Kim M.S."/>
            <person name="Lee J.M."/>
            <person name="Cheong K."/>
            <person name="Shin H.S."/>
            <person name="Kim S.B."/>
            <person name="Han K."/>
            <person name="Lee J."/>
            <person name="Park M."/>
            <person name="Lee H.A."/>
            <person name="Lee H.Y."/>
            <person name="Lee Y."/>
            <person name="Oh S."/>
            <person name="Lee J.H."/>
            <person name="Choi E."/>
            <person name="Choi E."/>
            <person name="Lee S.E."/>
            <person name="Jeon J."/>
            <person name="Kim H."/>
            <person name="Choi G."/>
            <person name="Song H."/>
            <person name="Lee J."/>
            <person name="Lee S.C."/>
            <person name="Kwon J.K."/>
            <person name="Lee H.Y."/>
            <person name="Koo N."/>
            <person name="Hong Y."/>
            <person name="Kim R.W."/>
            <person name="Kang W.H."/>
            <person name="Huh J.H."/>
            <person name="Kang B.C."/>
            <person name="Yang T.J."/>
            <person name="Lee Y.H."/>
            <person name="Bennetzen J.L."/>
            <person name="Choi D."/>
        </authorList>
    </citation>
    <scope>NUCLEOTIDE SEQUENCE [LARGE SCALE GENOMIC DNA]</scope>
    <source>
        <strain evidence="3">cv. CM334</strain>
    </source>
</reference>
<evidence type="ECO:0000313" key="2">
    <source>
        <dbReference type="EMBL" id="PHT78646.1"/>
    </source>
</evidence>
<dbReference type="AlphaFoldDB" id="A0A2G2Z9H1"/>
<proteinExistence type="predicted"/>
<dbReference type="STRING" id="4072.A0A2G2Z9H1"/>